<evidence type="ECO:0000313" key="3">
    <source>
        <dbReference type="Proteomes" id="UP001058974"/>
    </source>
</evidence>
<accession>A0A9D4W315</accession>
<comment type="caution">
    <text evidence="2">The sequence shown here is derived from an EMBL/GenBank/DDBJ whole genome shotgun (WGS) entry which is preliminary data.</text>
</comment>
<feature type="compositionally biased region" description="Polar residues" evidence="1">
    <location>
        <begin position="187"/>
        <end position="203"/>
    </location>
</feature>
<protein>
    <recommendedName>
        <fullName evidence="4">Retrotransposon gag domain-containing protein</fullName>
    </recommendedName>
</protein>
<keyword evidence="3" id="KW-1185">Reference proteome</keyword>
<organism evidence="2 3">
    <name type="scientific">Pisum sativum</name>
    <name type="common">Garden pea</name>
    <name type="synonym">Lathyrus oleraceus</name>
    <dbReference type="NCBI Taxonomy" id="3888"/>
    <lineage>
        <taxon>Eukaryota</taxon>
        <taxon>Viridiplantae</taxon>
        <taxon>Streptophyta</taxon>
        <taxon>Embryophyta</taxon>
        <taxon>Tracheophyta</taxon>
        <taxon>Spermatophyta</taxon>
        <taxon>Magnoliopsida</taxon>
        <taxon>eudicotyledons</taxon>
        <taxon>Gunneridae</taxon>
        <taxon>Pentapetalae</taxon>
        <taxon>rosids</taxon>
        <taxon>fabids</taxon>
        <taxon>Fabales</taxon>
        <taxon>Fabaceae</taxon>
        <taxon>Papilionoideae</taxon>
        <taxon>50 kb inversion clade</taxon>
        <taxon>NPAAA clade</taxon>
        <taxon>Hologalegina</taxon>
        <taxon>IRL clade</taxon>
        <taxon>Fabeae</taxon>
        <taxon>Lathyrus</taxon>
    </lineage>
</organism>
<reference evidence="2 3" key="1">
    <citation type="journal article" date="2022" name="Nat. Genet.">
        <title>Improved pea reference genome and pan-genome highlight genomic features and evolutionary characteristics.</title>
        <authorList>
            <person name="Yang T."/>
            <person name="Liu R."/>
            <person name="Luo Y."/>
            <person name="Hu S."/>
            <person name="Wang D."/>
            <person name="Wang C."/>
            <person name="Pandey M.K."/>
            <person name="Ge S."/>
            <person name="Xu Q."/>
            <person name="Li N."/>
            <person name="Li G."/>
            <person name="Huang Y."/>
            <person name="Saxena R.K."/>
            <person name="Ji Y."/>
            <person name="Li M."/>
            <person name="Yan X."/>
            <person name="He Y."/>
            <person name="Liu Y."/>
            <person name="Wang X."/>
            <person name="Xiang C."/>
            <person name="Varshney R.K."/>
            <person name="Ding H."/>
            <person name="Gao S."/>
            <person name="Zong X."/>
        </authorList>
    </citation>
    <scope>NUCLEOTIDE SEQUENCE [LARGE SCALE GENOMIC DNA]</scope>
    <source>
        <strain evidence="2 3">cv. Zhongwan 6</strain>
    </source>
</reference>
<dbReference type="Proteomes" id="UP001058974">
    <property type="component" value="Chromosome 6"/>
</dbReference>
<feature type="compositionally biased region" description="Basic and acidic residues" evidence="1">
    <location>
        <begin position="166"/>
        <end position="185"/>
    </location>
</feature>
<dbReference type="EMBL" id="JAMSHJ010000006">
    <property type="protein sequence ID" value="KAI5394212.1"/>
    <property type="molecule type" value="Genomic_DNA"/>
</dbReference>
<feature type="compositionally biased region" description="Gly residues" evidence="1">
    <location>
        <begin position="31"/>
        <end position="48"/>
    </location>
</feature>
<feature type="region of interest" description="Disordered" evidence="1">
    <location>
        <begin position="141"/>
        <end position="222"/>
    </location>
</feature>
<evidence type="ECO:0000313" key="2">
    <source>
        <dbReference type="EMBL" id="KAI5394212.1"/>
    </source>
</evidence>
<proteinExistence type="predicted"/>
<evidence type="ECO:0000256" key="1">
    <source>
        <dbReference type="SAM" id="MobiDB-lite"/>
    </source>
</evidence>
<sequence length="222" mass="24415">MANNNNRWSFLAHAYPRSNRGEQLQLETGGDRGNGGGRGDSGGCGNGGGSGDGLLDETLVVTNTGTLFMVTVIPTWALWYAKQGDRSVTAYYNELFTLWQKLDLCYDDKIGNVQKAMVRGRVLGKIPLPTLRETFAEIRREDARQGTMMGKTPQSSESGGSTLDTKNLDEGKRKPPNFKKKDGREFQASNSDQGKKSSSTQLPFTPEQLERLYNLLESPTPS</sequence>
<feature type="region of interest" description="Disordered" evidence="1">
    <location>
        <begin position="24"/>
        <end position="48"/>
    </location>
</feature>
<name>A0A9D4W315_PEA</name>
<gene>
    <name evidence="2" type="ORF">KIW84_061059</name>
</gene>
<dbReference type="AlphaFoldDB" id="A0A9D4W315"/>
<dbReference type="Gramene" id="Psat06G0105900-T1">
    <property type="protein sequence ID" value="KAI5394212.1"/>
    <property type="gene ID" value="KIW84_061059"/>
</dbReference>
<feature type="compositionally biased region" description="Polar residues" evidence="1">
    <location>
        <begin position="152"/>
        <end position="165"/>
    </location>
</feature>
<evidence type="ECO:0008006" key="4">
    <source>
        <dbReference type="Google" id="ProtNLM"/>
    </source>
</evidence>